<dbReference type="PANTHER" id="PTHR22911:SF79">
    <property type="entry name" value="MOBA-LIKE NTP TRANSFERASE DOMAIN-CONTAINING PROTEIN"/>
    <property type="match status" value="1"/>
</dbReference>
<feature type="transmembrane region" description="Helical" evidence="1">
    <location>
        <begin position="257"/>
        <end position="276"/>
    </location>
</feature>
<feature type="transmembrane region" description="Helical" evidence="1">
    <location>
        <begin position="224"/>
        <end position="245"/>
    </location>
</feature>
<feature type="domain" description="EamA" evidence="2">
    <location>
        <begin position="6"/>
        <end position="141"/>
    </location>
</feature>
<feature type="transmembrane region" description="Helical" evidence="1">
    <location>
        <begin position="126"/>
        <end position="145"/>
    </location>
</feature>
<keyword evidence="1" id="KW-0472">Membrane</keyword>
<name>A0A6J6L700_9ZZZZ</name>
<organism evidence="3">
    <name type="scientific">freshwater metagenome</name>
    <dbReference type="NCBI Taxonomy" id="449393"/>
    <lineage>
        <taxon>unclassified sequences</taxon>
        <taxon>metagenomes</taxon>
        <taxon>ecological metagenomes</taxon>
    </lineage>
</organism>
<feature type="transmembrane region" description="Helical" evidence="1">
    <location>
        <begin position="151"/>
        <end position="171"/>
    </location>
</feature>
<dbReference type="GO" id="GO:0016020">
    <property type="term" value="C:membrane"/>
    <property type="evidence" value="ECO:0007669"/>
    <property type="project" value="InterPro"/>
</dbReference>
<dbReference type="Pfam" id="PF00892">
    <property type="entry name" value="EamA"/>
    <property type="match status" value="2"/>
</dbReference>
<proteinExistence type="predicted"/>
<evidence type="ECO:0000256" key="1">
    <source>
        <dbReference type="SAM" id="Phobius"/>
    </source>
</evidence>
<feature type="transmembrane region" description="Helical" evidence="1">
    <location>
        <begin position="35"/>
        <end position="56"/>
    </location>
</feature>
<evidence type="ECO:0000313" key="3">
    <source>
        <dbReference type="EMBL" id="CAB4657452.1"/>
    </source>
</evidence>
<dbReference type="PANTHER" id="PTHR22911">
    <property type="entry name" value="ACYL-MALONYL CONDENSING ENZYME-RELATED"/>
    <property type="match status" value="1"/>
</dbReference>
<dbReference type="EMBL" id="CAEZWP010000018">
    <property type="protein sequence ID" value="CAB4657452.1"/>
    <property type="molecule type" value="Genomic_DNA"/>
</dbReference>
<dbReference type="AlphaFoldDB" id="A0A6J6L700"/>
<feature type="transmembrane region" description="Helical" evidence="1">
    <location>
        <begin position="183"/>
        <end position="204"/>
    </location>
</feature>
<reference evidence="3" key="1">
    <citation type="submission" date="2020-05" db="EMBL/GenBank/DDBJ databases">
        <authorList>
            <person name="Chiriac C."/>
            <person name="Salcher M."/>
            <person name="Ghai R."/>
            <person name="Kavagutti S V."/>
        </authorList>
    </citation>
    <scope>NUCLEOTIDE SEQUENCE</scope>
</reference>
<sequence length="306" mass="33965">MWSRRKGEILALIGAVGFAFNGVVAKLLLTSGLSSLQLTQVRCGGAFLVLGTYVFLRYRHKFRTTKKELPWLIAYGLVGFLAVQIFYFIAISRMHVSIGLIIEFTAPIWILFWLRYVMKKHVPSQMWIAISMAFSGLLLIAQVWKGQTLDPIGVIAALVDAVALAIYFLLGEKLGKTRDAESLSVYGFAFATLGLLIALPIWNYPFEIFTQSINLQGRFIAHDLPGWVLIAWLITLGTIAPYIFVINGIKLLSASTSSVIGMAEPVLAGIFAWWLLFERWNFIQLVGGVVVLIGIILADKARSATH</sequence>
<dbReference type="InterPro" id="IPR037185">
    <property type="entry name" value="EmrE-like"/>
</dbReference>
<dbReference type="SUPFAM" id="SSF103481">
    <property type="entry name" value="Multidrug resistance efflux transporter EmrE"/>
    <property type="match status" value="2"/>
</dbReference>
<feature type="transmembrane region" description="Helical" evidence="1">
    <location>
        <begin position="68"/>
        <end position="90"/>
    </location>
</feature>
<keyword evidence="1" id="KW-0812">Transmembrane</keyword>
<evidence type="ECO:0000259" key="2">
    <source>
        <dbReference type="Pfam" id="PF00892"/>
    </source>
</evidence>
<feature type="transmembrane region" description="Helical" evidence="1">
    <location>
        <begin position="96"/>
        <end position="114"/>
    </location>
</feature>
<dbReference type="InterPro" id="IPR000620">
    <property type="entry name" value="EamA_dom"/>
</dbReference>
<keyword evidence="1" id="KW-1133">Transmembrane helix</keyword>
<feature type="transmembrane region" description="Helical" evidence="1">
    <location>
        <begin position="282"/>
        <end position="298"/>
    </location>
</feature>
<accession>A0A6J6L700</accession>
<feature type="domain" description="EamA" evidence="2">
    <location>
        <begin position="152"/>
        <end position="297"/>
    </location>
</feature>
<protein>
    <submittedName>
        <fullName evidence="3">Unannotated protein</fullName>
    </submittedName>
</protein>
<gene>
    <name evidence="3" type="ORF">UFOPK2265_00552</name>
</gene>